<dbReference type="PROSITE" id="PS00301">
    <property type="entry name" value="G_TR_1"/>
    <property type="match status" value="1"/>
</dbReference>
<dbReference type="CDD" id="cd03710">
    <property type="entry name" value="BipA_TypA_C"/>
    <property type="match status" value="1"/>
</dbReference>
<dbReference type="InterPro" id="IPR035647">
    <property type="entry name" value="EFG_III/V"/>
</dbReference>
<organism evidence="7 8">
    <name type="scientific">Desulfotruncus arcticus DSM 17038</name>
    <dbReference type="NCBI Taxonomy" id="1121424"/>
    <lineage>
        <taxon>Bacteria</taxon>
        <taxon>Bacillati</taxon>
        <taxon>Bacillota</taxon>
        <taxon>Clostridia</taxon>
        <taxon>Eubacteriales</taxon>
        <taxon>Desulfallaceae</taxon>
        <taxon>Desulfotruncus</taxon>
    </lineage>
</organism>
<dbReference type="GO" id="GO:0010467">
    <property type="term" value="P:gene expression"/>
    <property type="evidence" value="ECO:0007669"/>
    <property type="project" value="UniProtKB-ARBA"/>
</dbReference>
<comment type="similarity">
    <text evidence="4">Belongs to the TRAFAC class translation factor GTPase superfamily. Classic translation factor GTPase family. BipA subfamily.</text>
</comment>
<evidence type="ECO:0000313" key="8">
    <source>
        <dbReference type="Proteomes" id="UP000199337"/>
    </source>
</evidence>
<dbReference type="PROSITE" id="PS51722">
    <property type="entry name" value="G_TR_2"/>
    <property type="match status" value="1"/>
</dbReference>
<accession>A0A1I2WAN1</accession>
<dbReference type="PRINTS" id="PR00315">
    <property type="entry name" value="ELONGATNFCT"/>
</dbReference>
<dbReference type="Pfam" id="PF03144">
    <property type="entry name" value="GTP_EFTU_D2"/>
    <property type="match status" value="1"/>
</dbReference>
<dbReference type="GO" id="GO:0005829">
    <property type="term" value="C:cytosol"/>
    <property type="evidence" value="ECO:0007669"/>
    <property type="project" value="TreeGrafter"/>
</dbReference>
<dbReference type="Pfam" id="PF00679">
    <property type="entry name" value="EFG_C"/>
    <property type="match status" value="1"/>
</dbReference>
<dbReference type="CDD" id="cd03691">
    <property type="entry name" value="BipA_TypA_II"/>
    <property type="match status" value="1"/>
</dbReference>
<dbReference type="InterPro" id="IPR042116">
    <property type="entry name" value="TypA/BipA_C"/>
</dbReference>
<dbReference type="FunFam" id="2.40.50.250:FF:000001">
    <property type="entry name" value="GTP-binding protein TypA"/>
    <property type="match status" value="1"/>
</dbReference>
<dbReference type="PANTHER" id="PTHR42908:SF8">
    <property type="entry name" value="TR-TYPE G DOMAIN-CONTAINING PROTEIN"/>
    <property type="match status" value="1"/>
</dbReference>
<evidence type="ECO:0000256" key="3">
    <source>
        <dbReference type="ARBA" id="ARBA00048548"/>
    </source>
</evidence>
<keyword evidence="8" id="KW-1185">Reference proteome</keyword>
<dbReference type="STRING" id="341036.SAMN05660649_03392"/>
<dbReference type="SUPFAM" id="SSF54980">
    <property type="entry name" value="EF-G C-terminal domain-like"/>
    <property type="match status" value="2"/>
</dbReference>
<feature type="binding site" evidence="4">
    <location>
        <begin position="16"/>
        <end position="21"/>
    </location>
    <ligand>
        <name>GTP</name>
        <dbReference type="ChEBI" id="CHEBI:37565"/>
    </ligand>
</feature>
<evidence type="ECO:0000256" key="2">
    <source>
        <dbReference type="ARBA" id="ARBA00023134"/>
    </source>
</evidence>
<dbReference type="SUPFAM" id="SSF50447">
    <property type="entry name" value="Translation proteins"/>
    <property type="match status" value="1"/>
</dbReference>
<dbReference type="HAMAP" id="MF_00849">
    <property type="entry name" value="BipA"/>
    <property type="match status" value="1"/>
</dbReference>
<comment type="subunit">
    <text evidence="4">Monomer.</text>
</comment>
<dbReference type="InterPro" id="IPR047042">
    <property type="entry name" value="BipA_II"/>
</dbReference>
<dbReference type="FunFam" id="3.30.70.870:FF:000003">
    <property type="entry name" value="GTP-binding protein TypA"/>
    <property type="match status" value="1"/>
</dbReference>
<dbReference type="Pfam" id="PF00009">
    <property type="entry name" value="GTP_EFTU"/>
    <property type="match status" value="1"/>
</dbReference>
<sequence length="620" mass="69620">MSANKFRNIAIIAHVDHGKTTLVDTLLRQSGIFRENQQVAERVMDSNDLERERGITILSKNTSVSYGDIKINIVDTPGHSDFGGEVERVLKMVDGVLLLVDAFEGAMPQTRFVLRKALELRLQPIVVINKIDRADARVSEVVDEVYELFFELEANDEQLDFPIIYTSAKAGTAAVNSSVPGENMKPLFEAIIEHIPAPPGSPDGPLQLLVNTTEYDNFVGRMGLGRINRGTISAGQQVSIIAHDGSIRQGRIGTLYTYEGLERLPVQEAVCGDIVSFSGLEEIKIGETVACKDNPEQIEPITIDEPTLQMSFMVNDSPFAGQDGKYLTSRHLRARLFKEMERNVSLRVEETESPDIFQVCGRGELHLSILIETMRREGFELQVSKPEVIYRREGGRLLEPIELLMVDIPEDKMGVIMEIIGARKGEMANMTNIGPNQLRLEFRVPARGLIGLRSQLLSETRGHGVMSHIFLGYEPYKGEIKGRYRGVLIAMETGEATMYGLHSVQDRGVLFITPGAKVYEGMVVGEHTREQDLEINVCKKKHLTNMRSSTAETAIRLEEPRRFSLEEALEYLGTDELLEITPQNLRLRKRILNKHDRVKSQKYAQSNLENTPRTEFETTL</sequence>
<dbReference type="Proteomes" id="UP000199337">
    <property type="component" value="Unassembled WGS sequence"/>
</dbReference>
<dbReference type="Gene3D" id="3.30.70.870">
    <property type="entry name" value="Elongation Factor G (Translational Gtpase), domain 3"/>
    <property type="match status" value="1"/>
</dbReference>
<dbReference type="CDD" id="cd16263">
    <property type="entry name" value="BipA_III"/>
    <property type="match status" value="1"/>
</dbReference>
<dbReference type="InterPro" id="IPR005225">
    <property type="entry name" value="Small_GTP-bd"/>
</dbReference>
<dbReference type="Gene3D" id="3.40.50.300">
    <property type="entry name" value="P-loop containing nucleotide triphosphate hydrolases"/>
    <property type="match status" value="1"/>
</dbReference>
<dbReference type="SMART" id="SM00838">
    <property type="entry name" value="EFG_C"/>
    <property type="match status" value="1"/>
</dbReference>
<dbReference type="InterPro" id="IPR006298">
    <property type="entry name" value="BipA"/>
</dbReference>
<evidence type="ECO:0000313" key="7">
    <source>
        <dbReference type="EMBL" id="SFG98443.1"/>
    </source>
</evidence>
<dbReference type="GO" id="GO:0043022">
    <property type="term" value="F:ribosome binding"/>
    <property type="evidence" value="ECO:0007669"/>
    <property type="project" value="UniProtKB-UniRule"/>
</dbReference>
<protein>
    <recommendedName>
        <fullName evidence="4">Large ribosomal subunit assembly factor BipA</fullName>
        <ecNumber evidence="4">3.6.5.-</ecNumber>
    </recommendedName>
    <alternativeName>
        <fullName evidence="4">GTP-binding protein BipA</fullName>
    </alternativeName>
</protein>
<feature type="domain" description="Tr-type G" evidence="6">
    <location>
        <begin position="4"/>
        <end position="199"/>
    </location>
</feature>
<dbReference type="InterPro" id="IPR047043">
    <property type="entry name" value="BipA_III"/>
</dbReference>
<dbReference type="NCBIfam" id="TIGR01394">
    <property type="entry name" value="TypA_BipA"/>
    <property type="match status" value="1"/>
</dbReference>
<dbReference type="InterPro" id="IPR027417">
    <property type="entry name" value="P-loop_NTPase"/>
</dbReference>
<dbReference type="PANTHER" id="PTHR42908">
    <property type="entry name" value="TRANSLATION ELONGATION FACTOR-RELATED"/>
    <property type="match status" value="1"/>
</dbReference>
<keyword evidence="2 4" id="KW-0342">GTP-binding</keyword>
<comment type="subcellular location">
    <subcellularLocation>
        <location evidence="4">Cytoplasm</location>
    </subcellularLocation>
    <text evidence="4">Binds to ribosomes.</text>
</comment>
<dbReference type="InterPro" id="IPR035651">
    <property type="entry name" value="BipA_V"/>
</dbReference>
<dbReference type="FunFam" id="2.40.30.10:FF:000016">
    <property type="entry name" value="GTP-binding protein TypA"/>
    <property type="match status" value="1"/>
</dbReference>
<evidence type="ECO:0000259" key="6">
    <source>
        <dbReference type="PROSITE" id="PS51722"/>
    </source>
</evidence>
<dbReference type="GO" id="GO:0000027">
    <property type="term" value="P:ribosomal large subunit assembly"/>
    <property type="evidence" value="ECO:0007669"/>
    <property type="project" value="UniProtKB-UniRule"/>
</dbReference>
<dbReference type="Pfam" id="PF21018">
    <property type="entry name" value="BipA_C"/>
    <property type="match status" value="1"/>
</dbReference>
<evidence type="ECO:0000256" key="1">
    <source>
        <dbReference type="ARBA" id="ARBA00022741"/>
    </source>
</evidence>
<keyword evidence="4" id="KW-0690">Ribosome biogenesis</keyword>
<dbReference type="GO" id="GO:0019843">
    <property type="term" value="F:rRNA binding"/>
    <property type="evidence" value="ECO:0007669"/>
    <property type="project" value="UniProtKB-KW"/>
</dbReference>
<dbReference type="NCBIfam" id="TIGR00231">
    <property type="entry name" value="small_GTP"/>
    <property type="match status" value="1"/>
</dbReference>
<dbReference type="FunFam" id="3.30.70.240:FF:000002">
    <property type="entry name" value="GTP-binding protein TypA"/>
    <property type="match status" value="1"/>
</dbReference>
<evidence type="ECO:0000256" key="4">
    <source>
        <dbReference type="HAMAP-Rule" id="MF_00849"/>
    </source>
</evidence>
<dbReference type="GO" id="GO:1990904">
    <property type="term" value="C:ribonucleoprotein complex"/>
    <property type="evidence" value="ECO:0007669"/>
    <property type="project" value="TreeGrafter"/>
</dbReference>
<name>A0A1I2WAN1_9FIRM</name>
<comment type="catalytic activity">
    <reaction evidence="3 4">
        <text>GTP + H2O = GDP + phosphate + H(+)</text>
        <dbReference type="Rhea" id="RHEA:19669"/>
        <dbReference type="ChEBI" id="CHEBI:15377"/>
        <dbReference type="ChEBI" id="CHEBI:15378"/>
        <dbReference type="ChEBI" id="CHEBI:37565"/>
        <dbReference type="ChEBI" id="CHEBI:43474"/>
        <dbReference type="ChEBI" id="CHEBI:58189"/>
    </reaction>
</comment>
<dbReference type="FunFam" id="3.40.50.300:FF:000055">
    <property type="entry name" value="GTP-binding protein TypA"/>
    <property type="match status" value="1"/>
</dbReference>
<dbReference type="GO" id="GO:0009409">
    <property type="term" value="P:response to cold"/>
    <property type="evidence" value="ECO:0007669"/>
    <property type="project" value="UniProtKB-ARBA"/>
</dbReference>
<feature type="region of interest" description="Disordered" evidence="5">
    <location>
        <begin position="599"/>
        <end position="620"/>
    </location>
</feature>
<evidence type="ECO:0000256" key="5">
    <source>
        <dbReference type="SAM" id="MobiDB-lite"/>
    </source>
</evidence>
<dbReference type="InterPro" id="IPR048876">
    <property type="entry name" value="BipA_C"/>
</dbReference>
<dbReference type="InterPro" id="IPR031157">
    <property type="entry name" value="G_TR_CS"/>
</dbReference>
<dbReference type="CDD" id="cd01891">
    <property type="entry name" value="TypA_BipA"/>
    <property type="match status" value="1"/>
</dbReference>
<dbReference type="Gene3D" id="2.40.30.10">
    <property type="entry name" value="Translation factors"/>
    <property type="match status" value="1"/>
</dbReference>
<dbReference type="GO" id="GO:0005525">
    <property type="term" value="F:GTP binding"/>
    <property type="evidence" value="ECO:0007669"/>
    <property type="project" value="UniProtKB-UniRule"/>
</dbReference>
<keyword evidence="4" id="KW-0963">Cytoplasm</keyword>
<keyword evidence="4" id="KW-0694">RNA-binding</keyword>
<dbReference type="SUPFAM" id="SSF52540">
    <property type="entry name" value="P-loop containing nucleoside triphosphate hydrolases"/>
    <property type="match status" value="1"/>
</dbReference>
<reference evidence="8" key="1">
    <citation type="submission" date="2016-10" db="EMBL/GenBank/DDBJ databases">
        <authorList>
            <person name="Varghese N."/>
            <person name="Submissions S."/>
        </authorList>
    </citation>
    <scope>NUCLEOTIDE SEQUENCE [LARGE SCALE GENOMIC DNA]</scope>
    <source>
        <strain evidence="8">DSM 17038</strain>
    </source>
</reference>
<dbReference type="Gene3D" id="3.30.70.240">
    <property type="match status" value="1"/>
</dbReference>
<proteinExistence type="inferred from homology"/>
<keyword evidence="1 4" id="KW-0547">Nucleotide-binding</keyword>
<feature type="binding site" evidence="4">
    <location>
        <begin position="129"/>
        <end position="132"/>
    </location>
    <ligand>
        <name>GTP</name>
        <dbReference type="ChEBI" id="CHEBI:37565"/>
    </ligand>
</feature>
<dbReference type="InterPro" id="IPR047041">
    <property type="entry name" value="BipA_GTP-bd_dom"/>
</dbReference>
<keyword evidence="4" id="KW-0378">Hydrolase</keyword>
<comment type="function">
    <text evidence="4">A 50S ribosomal subunit assembly protein with GTPase activity, required for 50S subunit assembly at low temperatures, may also play a role in translation. Binds GTP and analogs. Binds the 70S ribosome between the 30S and 50S subunits, in a similar position as ribosome-bound EF-G; it contacts a number of ribosomal proteins, both rRNAs and the A-site tRNA.</text>
</comment>
<dbReference type="Gene3D" id="2.40.50.250">
    <property type="entry name" value="bipa protein"/>
    <property type="match status" value="1"/>
</dbReference>
<keyword evidence="4" id="KW-0699">rRNA-binding</keyword>
<keyword evidence="4" id="KW-0820">tRNA-binding</keyword>
<dbReference type="EC" id="3.6.5.-" evidence="4"/>
<feature type="compositionally biased region" description="Polar residues" evidence="5">
    <location>
        <begin position="602"/>
        <end position="611"/>
    </location>
</feature>
<dbReference type="InterPro" id="IPR000640">
    <property type="entry name" value="EFG_V-like"/>
</dbReference>
<dbReference type="InterPro" id="IPR000795">
    <property type="entry name" value="T_Tr_GTP-bd_dom"/>
</dbReference>
<dbReference type="GO" id="GO:0003924">
    <property type="term" value="F:GTPase activity"/>
    <property type="evidence" value="ECO:0007669"/>
    <property type="project" value="UniProtKB-UniRule"/>
</dbReference>
<dbReference type="AlphaFoldDB" id="A0A1I2WAN1"/>
<gene>
    <name evidence="4" type="primary">bipA</name>
    <name evidence="7" type="ORF">SAMN05660649_03392</name>
</gene>
<dbReference type="GO" id="GO:0000049">
    <property type="term" value="F:tRNA binding"/>
    <property type="evidence" value="ECO:0007669"/>
    <property type="project" value="UniProtKB-KW"/>
</dbReference>
<dbReference type="InterPro" id="IPR004161">
    <property type="entry name" value="EFTu-like_2"/>
</dbReference>
<dbReference type="InterPro" id="IPR009000">
    <property type="entry name" value="Transl_B-barrel_sf"/>
</dbReference>
<dbReference type="EMBL" id="FOOX01000013">
    <property type="protein sequence ID" value="SFG98443.1"/>
    <property type="molecule type" value="Genomic_DNA"/>
</dbReference>